<comment type="caution">
    <text evidence="7">The sequence shown here is derived from an EMBL/GenBank/DDBJ whole genome shotgun (WGS) entry which is preliminary data.</text>
</comment>
<feature type="domain" description="HMG box" evidence="6">
    <location>
        <begin position="87"/>
        <end position="155"/>
    </location>
</feature>
<evidence type="ECO:0000313" key="8">
    <source>
        <dbReference type="Proteomes" id="UP000245609"/>
    </source>
</evidence>
<dbReference type="Gene3D" id="1.10.30.10">
    <property type="entry name" value="High mobility group box domain"/>
    <property type="match status" value="1"/>
</dbReference>
<dbReference type="Pfam" id="PF00505">
    <property type="entry name" value="HMG_box"/>
    <property type="match status" value="1"/>
</dbReference>
<keyword evidence="3" id="KW-0804">Transcription</keyword>
<evidence type="ECO:0000313" key="7">
    <source>
        <dbReference type="EMBL" id="PVV05116.1"/>
    </source>
</evidence>
<dbReference type="AlphaFoldDB" id="A0A2T9ZKH2"/>
<dbReference type="InterPro" id="IPR009071">
    <property type="entry name" value="HMG_box_dom"/>
</dbReference>
<name>A0A2T9ZKH2_9FUNG</name>
<dbReference type="STRING" id="133381.A0A2T9ZKH2"/>
<feature type="region of interest" description="Disordered" evidence="5">
    <location>
        <begin position="241"/>
        <end position="267"/>
    </location>
</feature>
<dbReference type="GO" id="GO:0030154">
    <property type="term" value="P:cell differentiation"/>
    <property type="evidence" value="ECO:0007669"/>
    <property type="project" value="TreeGrafter"/>
</dbReference>
<dbReference type="SMART" id="SM00398">
    <property type="entry name" value="HMG"/>
    <property type="match status" value="1"/>
</dbReference>
<dbReference type="SUPFAM" id="SSF47095">
    <property type="entry name" value="HMG-box"/>
    <property type="match status" value="1"/>
</dbReference>
<keyword evidence="4" id="KW-0539">Nucleus</keyword>
<evidence type="ECO:0000256" key="3">
    <source>
        <dbReference type="ARBA" id="ARBA00023163"/>
    </source>
</evidence>
<accession>A0A2T9ZKH2</accession>
<proteinExistence type="predicted"/>
<dbReference type="FunFam" id="1.10.30.10:FF:000041">
    <property type="entry name" value="HMG box family protein"/>
    <property type="match status" value="1"/>
</dbReference>
<dbReference type="GO" id="GO:0005634">
    <property type="term" value="C:nucleus"/>
    <property type="evidence" value="ECO:0007669"/>
    <property type="project" value="UniProtKB-UniRule"/>
</dbReference>
<organism evidence="7 8">
    <name type="scientific">Smittium megazygosporum</name>
    <dbReference type="NCBI Taxonomy" id="133381"/>
    <lineage>
        <taxon>Eukaryota</taxon>
        <taxon>Fungi</taxon>
        <taxon>Fungi incertae sedis</taxon>
        <taxon>Zoopagomycota</taxon>
        <taxon>Kickxellomycotina</taxon>
        <taxon>Harpellomycetes</taxon>
        <taxon>Harpellales</taxon>
        <taxon>Legeriomycetaceae</taxon>
        <taxon>Smittium</taxon>
    </lineage>
</organism>
<dbReference type="OrthoDB" id="6247875at2759"/>
<evidence type="ECO:0000256" key="2">
    <source>
        <dbReference type="ARBA" id="ARBA00023125"/>
    </source>
</evidence>
<evidence type="ECO:0000256" key="5">
    <source>
        <dbReference type="SAM" id="MobiDB-lite"/>
    </source>
</evidence>
<gene>
    <name evidence="7" type="ORF">BB560_000367</name>
</gene>
<dbReference type="InterPro" id="IPR050140">
    <property type="entry name" value="SRY-related_HMG-box_TF-like"/>
</dbReference>
<feature type="region of interest" description="Disordered" evidence="5">
    <location>
        <begin position="72"/>
        <end position="94"/>
    </location>
</feature>
<dbReference type="CDD" id="cd01389">
    <property type="entry name" value="HMG-box_ROX1-like"/>
    <property type="match status" value="1"/>
</dbReference>
<evidence type="ECO:0000256" key="4">
    <source>
        <dbReference type="PROSITE-ProRule" id="PRU00267"/>
    </source>
</evidence>
<keyword evidence="8" id="KW-1185">Reference proteome</keyword>
<dbReference type="EMBL" id="MBFS01000038">
    <property type="protein sequence ID" value="PVV05116.1"/>
    <property type="molecule type" value="Genomic_DNA"/>
</dbReference>
<evidence type="ECO:0000259" key="6">
    <source>
        <dbReference type="PROSITE" id="PS50118"/>
    </source>
</evidence>
<dbReference type="PANTHER" id="PTHR10270:SF161">
    <property type="entry name" value="SEX-DETERMINING REGION Y PROTEIN"/>
    <property type="match status" value="1"/>
</dbReference>
<keyword evidence="2 4" id="KW-0238">DNA-binding</keyword>
<dbReference type="Proteomes" id="UP000245609">
    <property type="component" value="Unassembled WGS sequence"/>
</dbReference>
<dbReference type="GO" id="GO:0000978">
    <property type="term" value="F:RNA polymerase II cis-regulatory region sequence-specific DNA binding"/>
    <property type="evidence" value="ECO:0007669"/>
    <property type="project" value="TreeGrafter"/>
</dbReference>
<dbReference type="InterPro" id="IPR036910">
    <property type="entry name" value="HMG_box_dom_sf"/>
</dbReference>
<dbReference type="PROSITE" id="PS50118">
    <property type="entry name" value="HMG_BOX_2"/>
    <property type="match status" value="1"/>
</dbReference>
<evidence type="ECO:0000256" key="1">
    <source>
        <dbReference type="ARBA" id="ARBA00023015"/>
    </source>
</evidence>
<keyword evidence="1" id="KW-0805">Transcription regulation</keyword>
<feature type="compositionally biased region" description="Basic and acidic residues" evidence="5">
    <location>
        <begin position="73"/>
        <end position="85"/>
    </location>
</feature>
<dbReference type="GO" id="GO:0001228">
    <property type="term" value="F:DNA-binding transcription activator activity, RNA polymerase II-specific"/>
    <property type="evidence" value="ECO:0007669"/>
    <property type="project" value="TreeGrafter"/>
</dbReference>
<dbReference type="PANTHER" id="PTHR10270">
    <property type="entry name" value="SOX TRANSCRIPTION FACTOR"/>
    <property type="match status" value="1"/>
</dbReference>
<feature type="DNA-binding region" description="HMG box" evidence="4">
    <location>
        <begin position="87"/>
        <end position="155"/>
    </location>
</feature>
<reference evidence="7 8" key="1">
    <citation type="journal article" date="2018" name="MBio">
        <title>Comparative Genomics Reveals the Core Gene Toolbox for the Fungus-Insect Symbiosis.</title>
        <authorList>
            <person name="Wang Y."/>
            <person name="Stata M."/>
            <person name="Wang W."/>
            <person name="Stajich J.E."/>
            <person name="White M.M."/>
            <person name="Moncalvo J.M."/>
        </authorList>
    </citation>
    <scope>NUCLEOTIDE SEQUENCE [LARGE SCALE GENOMIC DNA]</scope>
    <source>
        <strain evidence="7 8">SC-DP-2</strain>
    </source>
</reference>
<protein>
    <recommendedName>
        <fullName evidence="6">HMG box domain-containing protein</fullName>
    </recommendedName>
</protein>
<sequence>MFSINQGLPLNIQQQYAQLTNGHPMMNNIRNGMEFANSANESINSVYNGKNGALTSHFAIIDNQMVNYNDFDESSKRRTRAEKAKRTPRPPNSFILYRKDKQEEVIKNNPGVSNKEISCIIGSMWKSESKEVKERYRISSEDEKKKHKKLYPNYKYQPRKSKKGLKSENDFRFGSNPLFNAPIQTKLFPPNAKSSDFNFYAGNVTNVTQQVSYNGNFVDASSFGNNNMSQVNYRNQQSIGNVSPSVASPTDSVGTVPSKNTPQSTYSIPASIKNSYSPNHNQMAFAPPNLLSSNTQQSKNCQISHGNVNIDTKNDVMDSLFFSSMISNPVLNQSVNESALYNMNGFRTSSSSNNIPGIPISLDEILMDNNNSIITPINLEGGLGLESLKGSFNMDYHQGVFENIEELLDSNYNNSQFSDVLSTGGVDYLQMNQSSGVVNPTISQSISRNPVFSLPEV</sequence>